<dbReference type="InterPro" id="IPR021765">
    <property type="entry name" value="UstYa-like"/>
</dbReference>
<name>K1W852_MARBU</name>
<evidence type="ECO:0000256" key="1">
    <source>
        <dbReference type="ARBA" id="ARBA00004685"/>
    </source>
</evidence>
<dbReference type="OrthoDB" id="3687641at2759"/>
<evidence type="ECO:0000313" key="4">
    <source>
        <dbReference type="Proteomes" id="UP000006753"/>
    </source>
</evidence>
<dbReference type="eggNOG" id="ENOG502SV04">
    <property type="taxonomic scope" value="Eukaryota"/>
</dbReference>
<keyword evidence="4" id="KW-1185">Reference proteome</keyword>
<proteinExistence type="inferred from homology"/>
<reference evidence="3 4" key="1">
    <citation type="journal article" date="2012" name="BMC Genomics">
        <title>Sequencing the genome of Marssonina brunnea reveals fungus-poplar co-evolution.</title>
        <authorList>
            <person name="Zhu S."/>
            <person name="Cao Y.-Z."/>
            <person name="Jiang C."/>
            <person name="Tan B.-Y."/>
            <person name="Wang Z."/>
            <person name="Feng S."/>
            <person name="Zhang L."/>
            <person name="Su X.-H."/>
            <person name="Brejova B."/>
            <person name="Vinar T."/>
            <person name="Xu M."/>
            <person name="Wang M.-X."/>
            <person name="Zhang S.-G."/>
            <person name="Huang M.-R."/>
            <person name="Wu R."/>
            <person name="Zhou Y."/>
        </authorList>
    </citation>
    <scope>NUCLEOTIDE SEQUENCE [LARGE SCALE GENOMIC DNA]</scope>
    <source>
        <strain evidence="3 4">MB_m1</strain>
    </source>
</reference>
<dbReference type="EMBL" id="JH921450">
    <property type="protein sequence ID" value="EKD13345.1"/>
    <property type="molecule type" value="Genomic_DNA"/>
</dbReference>
<dbReference type="Proteomes" id="UP000006753">
    <property type="component" value="Unassembled WGS sequence"/>
</dbReference>
<dbReference type="KEGG" id="mbe:MBM_08428"/>
<gene>
    <name evidence="3" type="ORF">MBM_08428</name>
</gene>
<evidence type="ECO:0008006" key="5">
    <source>
        <dbReference type="Google" id="ProtNLM"/>
    </source>
</evidence>
<dbReference type="PANTHER" id="PTHR33365">
    <property type="entry name" value="YALI0B05434P"/>
    <property type="match status" value="1"/>
</dbReference>
<comment type="pathway">
    <text evidence="1">Mycotoxin biosynthesis.</text>
</comment>
<sequence>MSAKNPQDEEDHSFLEEFQYETNKKQPKPRRWQWLRSSALPWTLVTILCIYTATSRILPSFSTHDLWTSTDFFPARKSIVLTEVRFSSSLDWLDEERIVRISDPLQPVYIGNDTGNIDREWHKIIYPADLPLSDEETKYVGGKLQRNPVSGKFTIELEVFHSLHCLNMVRKRVYSELYPEMLTDNARIHVDHCIESLRELIMCEGNMTPIPLEWSEKGKRMNPNYSTTHSCRNFNMLKDYAVERSQSGA</sequence>
<dbReference type="PANTHER" id="PTHR33365:SF4">
    <property type="entry name" value="CYCLOCHLOROTINE BIOSYNTHESIS PROTEIN O"/>
    <property type="match status" value="1"/>
</dbReference>
<dbReference type="HOGENOM" id="CLU_042941_2_3_1"/>
<dbReference type="STRING" id="1072389.K1W852"/>
<accession>K1W852</accession>
<organism evidence="3 4">
    <name type="scientific">Marssonina brunnea f. sp. multigermtubi (strain MB_m1)</name>
    <name type="common">Marssonina leaf spot fungus</name>
    <dbReference type="NCBI Taxonomy" id="1072389"/>
    <lineage>
        <taxon>Eukaryota</taxon>
        <taxon>Fungi</taxon>
        <taxon>Dikarya</taxon>
        <taxon>Ascomycota</taxon>
        <taxon>Pezizomycotina</taxon>
        <taxon>Leotiomycetes</taxon>
        <taxon>Helotiales</taxon>
        <taxon>Drepanopezizaceae</taxon>
        <taxon>Drepanopeziza</taxon>
    </lineage>
</organism>
<protein>
    <recommendedName>
        <fullName evidence="5">Tat pathway signal sequence</fullName>
    </recommendedName>
</protein>
<evidence type="ECO:0000256" key="2">
    <source>
        <dbReference type="ARBA" id="ARBA00035112"/>
    </source>
</evidence>
<dbReference type="Pfam" id="PF11807">
    <property type="entry name" value="UstYa"/>
    <property type="match status" value="1"/>
</dbReference>
<dbReference type="GeneID" id="18764363"/>
<dbReference type="OMA" id="DMFHTLH"/>
<dbReference type="InParanoid" id="K1W852"/>
<dbReference type="GO" id="GO:0043386">
    <property type="term" value="P:mycotoxin biosynthetic process"/>
    <property type="evidence" value="ECO:0007669"/>
    <property type="project" value="InterPro"/>
</dbReference>
<evidence type="ECO:0000313" key="3">
    <source>
        <dbReference type="EMBL" id="EKD13345.1"/>
    </source>
</evidence>
<dbReference type="AlphaFoldDB" id="K1W852"/>
<comment type="similarity">
    <text evidence="2">Belongs to the ustYa family.</text>
</comment>